<dbReference type="AlphaFoldDB" id="A0A1N7SSS8"/>
<gene>
    <name evidence="1" type="ORF">BN2476_830014</name>
</gene>
<keyword evidence="2" id="KW-1185">Reference proteome</keyword>
<dbReference type="RefSeq" id="WP_087739143.1">
    <property type="nucleotide sequence ID" value="NZ_CYGY02000083.1"/>
</dbReference>
<dbReference type="OrthoDB" id="8595390at2"/>
<dbReference type="EMBL" id="CYGY02000083">
    <property type="protein sequence ID" value="SIT50443.1"/>
    <property type="molecule type" value="Genomic_DNA"/>
</dbReference>
<dbReference type="Gene3D" id="2.40.10.180">
    <property type="entry name" value="Phage tail proteins"/>
    <property type="match status" value="1"/>
</dbReference>
<accession>A0A1N7SSS8</accession>
<evidence type="ECO:0000313" key="1">
    <source>
        <dbReference type="EMBL" id="SIT50443.1"/>
    </source>
</evidence>
<dbReference type="InterPro" id="IPR008018">
    <property type="entry name" value="Phage_tail_attach_FII"/>
</dbReference>
<organism evidence="1 2">
    <name type="scientific">Paraburkholderia piptadeniae</name>
    <dbReference type="NCBI Taxonomy" id="1701573"/>
    <lineage>
        <taxon>Bacteria</taxon>
        <taxon>Pseudomonadati</taxon>
        <taxon>Pseudomonadota</taxon>
        <taxon>Betaproteobacteria</taxon>
        <taxon>Burkholderiales</taxon>
        <taxon>Burkholderiaceae</taxon>
        <taxon>Paraburkholderia</taxon>
    </lineage>
</organism>
<reference evidence="1" key="1">
    <citation type="submission" date="2016-12" db="EMBL/GenBank/DDBJ databases">
        <authorList>
            <person name="Moulin L."/>
        </authorList>
    </citation>
    <scope>NUCLEOTIDE SEQUENCE [LARGE SCALE GENOMIC DNA]</scope>
    <source>
        <strain evidence="1">STM 7183</strain>
    </source>
</reference>
<dbReference type="InterPro" id="IPR053734">
    <property type="entry name" value="Phage_Head-Tail_Connect_sf"/>
</dbReference>
<name>A0A1N7SSS8_9BURK</name>
<protein>
    <recommendedName>
        <fullName evidence="3">Phage protein</fullName>
    </recommendedName>
</protein>
<dbReference type="Proteomes" id="UP000195569">
    <property type="component" value="Unassembled WGS sequence"/>
</dbReference>
<comment type="caution">
    <text evidence="1">The sequence shown here is derived from an EMBL/GenBank/DDBJ whole genome shotgun (WGS) entry which is preliminary data.</text>
</comment>
<evidence type="ECO:0008006" key="3">
    <source>
        <dbReference type="Google" id="ProtNLM"/>
    </source>
</evidence>
<dbReference type="Pfam" id="PF05354">
    <property type="entry name" value="Phage_attach"/>
    <property type="match status" value="1"/>
</dbReference>
<evidence type="ECO:0000313" key="2">
    <source>
        <dbReference type="Proteomes" id="UP000195569"/>
    </source>
</evidence>
<proteinExistence type="predicted"/>
<sequence length="107" mass="11481">MIDFDALVNGPAAAAFGEPLTYQPVSGPAYPITGIFAEPYRRQEFDGDGAAHWVTVAPSVGLQQSQLKAPVAKNDRLTRAKTGEAYLVIEPQPNGIGWLNLKLKESA</sequence>
<dbReference type="GO" id="GO:0019068">
    <property type="term" value="P:virion assembly"/>
    <property type="evidence" value="ECO:0007669"/>
    <property type="project" value="InterPro"/>
</dbReference>